<name>A0A6C0JB61_9ZZZZ</name>
<protein>
    <submittedName>
        <fullName evidence="1">Uncharacterized protein</fullName>
    </submittedName>
</protein>
<organism evidence="1">
    <name type="scientific">viral metagenome</name>
    <dbReference type="NCBI Taxonomy" id="1070528"/>
    <lineage>
        <taxon>unclassified sequences</taxon>
        <taxon>metagenomes</taxon>
        <taxon>organismal metagenomes</taxon>
    </lineage>
</organism>
<dbReference type="EMBL" id="MN740352">
    <property type="protein sequence ID" value="QHU02060.1"/>
    <property type="molecule type" value="Genomic_DNA"/>
</dbReference>
<evidence type="ECO:0000313" key="1">
    <source>
        <dbReference type="EMBL" id="QHU02060.1"/>
    </source>
</evidence>
<proteinExistence type="predicted"/>
<dbReference type="AlphaFoldDB" id="A0A6C0JB61"/>
<reference evidence="1" key="1">
    <citation type="journal article" date="2020" name="Nature">
        <title>Giant virus diversity and host interactions through global metagenomics.</title>
        <authorList>
            <person name="Schulz F."/>
            <person name="Roux S."/>
            <person name="Paez-Espino D."/>
            <person name="Jungbluth S."/>
            <person name="Walsh D.A."/>
            <person name="Denef V.J."/>
            <person name="McMahon K.D."/>
            <person name="Konstantinidis K.T."/>
            <person name="Eloe-Fadrosh E.A."/>
            <person name="Kyrpides N.C."/>
            <person name="Woyke T."/>
        </authorList>
    </citation>
    <scope>NUCLEOTIDE SEQUENCE</scope>
    <source>
        <strain evidence="1">GVMAG-M-3300025880-56</strain>
    </source>
</reference>
<sequence>MVGENRNFFMYQIWFWVFKLSINFFFKNKMRLVDMSLNEMKRLDRYKEIPRHYKKSSLNKHQLIKLMQFLGPKIPGTGLGRFMEEEDKKAGVRYTDLTSSKRNIVLRKAIQADGVQNVFGRLFELCKIYSANPNKEHYKNLFLRDYLYVKLITSS</sequence>
<accession>A0A6C0JB61</accession>